<proteinExistence type="predicted"/>
<dbReference type="Proteomes" id="UP000641386">
    <property type="component" value="Unassembled WGS sequence"/>
</dbReference>
<comment type="caution">
    <text evidence="1">The sequence shown here is derived from an EMBL/GenBank/DDBJ whole genome shotgun (WGS) entry which is preliminary data.</text>
</comment>
<reference evidence="1" key="2">
    <citation type="submission" date="2020-09" db="EMBL/GenBank/DDBJ databases">
        <authorList>
            <person name="Sun Q."/>
            <person name="Ohkuma M."/>
        </authorList>
    </citation>
    <scope>NUCLEOTIDE SEQUENCE</scope>
    <source>
        <strain evidence="1">JCM 3302</strain>
    </source>
</reference>
<dbReference type="EMBL" id="BNBC01000017">
    <property type="protein sequence ID" value="GHE80181.1"/>
    <property type="molecule type" value="Genomic_DNA"/>
</dbReference>
<keyword evidence="2" id="KW-1185">Reference proteome</keyword>
<evidence type="ECO:0000313" key="1">
    <source>
        <dbReference type="EMBL" id="GHE80181.1"/>
    </source>
</evidence>
<evidence type="ECO:0000313" key="2">
    <source>
        <dbReference type="Proteomes" id="UP000641386"/>
    </source>
</evidence>
<reference evidence="1" key="1">
    <citation type="journal article" date="2014" name="Int. J. Syst. Evol. Microbiol.">
        <title>Complete genome sequence of Corynebacterium casei LMG S-19264T (=DSM 44701T), isolated from a smear-ripened cheese.</title>
        <authorList>
            <consortium name="US DOE Joint Genome Institute (JGI-PGF)"/>
            <person name="Walter F."/>
            <person name="Albersmeier A."/>
            <person name="Kalinowski J."/>
            <person name="Ruckert C."/>
        </authorList>
    </citation>
    <scope>NUCLEOTIDE SEQUENCE</scope>
    <source>
        <strain evidence="1">JCM 3302</strain>
    </source>
</reference>
<sequence length="83" mass="8737">MSLAEDLHQAVASVMSAHGFGLVSRLVFAVEVVAEGTGELGLLRGSTPATMPVWDELGLHRYAVTDIEAVITATRLAGEEEGE</sequence>
<name>A0A918ZZP3_9ACTN</name>
<protein>
    <submittedName>
        <fullName evidence="1">Uncharacterized protein</fullName>
    </submittedName>
</protein>
<dbReference type="AlphaFoldDB" id="A0A918ZZP3"/>
<organism evidence="1 2">
    <name type="scientific">Streptomyces spiralis</name>
    <dbReference type="NCBI Taxonomy" id="66376"/>
    <lineage>
        <taxon>Bacteria</taxon>
        <taxon>Bacillati</taxon>
        <taxon>Actinomycetota</taxon>
        <taxon>Actinomycetes</taxon>
        <taxon>Kitasatosporales</taxon>
        <taxon>Streptomycetaceae</taxon>
        <taxon>Streptomyces</taxon>
    </lineage>
</organism>
<accession>A0A918ZZP3</accession>
<gene>
    <name evidence="1" type="ORF">GCM10014715_39450</name>
</gene>
<dbReference type="RefSeq" id="WP_189902016.1">
    <property type="nucleotide sequence ID" value="NZ_BNBC01000017.1"/>
</dbReference>